<dbReference type="EMBL" id="JAHLQF010000004">
    <property type="protein sequence ID" value="MBU5485856.1"/>
    <property type="molecule type" value="Genomic_DNA"/>
</dbReference>
<gene>
    <name evidence="3" type="ORF">KQI86_16165</name>
</gene>
<proteinExistence type="predicted"/>
<dbReference type="InterPro" id="IPR001223">
    <property type="entry name" value="Glyco_hydro18_cat"/>
</dbReference>
<evidence type="ECO:0000259" key="2">
    <source>
        <dbReference type="Pfam" id="PF00704"/>
    </source>
</evidence>
<evidence type="ECO:0000313" key="4">
    <source>
        <dbReference type="Proteomes" id="UP000726170"/>
    </source>
</evidence>
<feature type="domain" description="GH18" evidence="2">
    <location>
        <begin position="56"/>
        <end position="346"/>
    </location>
</feature>
<comment type="caution">
    <text evidence="3">The sequence shown here is derived from an EMBL/GenBank/DDBJ whole genome shotgun (WGS) entry which is preliminary data.</text>
</comment>
<keyword evidence="1" id="KW-0812">Transmembrane</keyword>
<dbReference type="GO" id="GO:0016787">
    <property type="term" value="F:hydrolase activity"/>
    <property type="evidence" value="ECO:0007669"/>
    <property type="project" value="UniProtKB-KW"/>
</dbReference>
<dbReference type="PANTHER" id="PTHR46066">
    <property type="entry name" value="CHITINASE DOMAIN-CONTAINING PROTEIN 1 FAMILY MEMBER"/>
    <property type="match status" value="1"/>
</dbReference>
<dbReference type="RefSeq" id="WP_216440459.1">
    <property type="nucleotide sequence ID" value="NZ_JAHLQF010000004.1"/>
</dbReference>
<evidence type="ECO:0000313" key="3">
    <source>
        <dbReference type="EMBL" id="MBU5485856.1"/>
    </source>
</evidence>
<protein>
    <submittedName>
        <fullName evidence="3">Glycosyl hydrolase</fullName>
    </submittedName>
</protein>
<dbReference type="Proteomes" id="UP000726170">
    <property type="component" value="Unassembled WGS sequence"/>
</dbReference>
<keyword evidence="1" id="KW-0472">Membrane</keyword>
<evidence type="ECO:0000256" key="1">
    <source>
        <dbReference type="SAM" id="Phobius"/>
    </source>
</evidence>
<feature type="transmembrane region" description="Helical" evidence="1">
    <location>
        <begin position="12"/>
        <end position="31"/>
    </location>
</feature>
<reference evidence="3 4" key="1">
    <citation type="submission" date="2021-06" db="EMBL/GenBank/DDBJ databases">
        <authorList>
            <person name="Sun Q."/>
            <person name="Li D."/>
        </authorList>
    </citation>
    <scope>NUCLEOTIDE SEQUENCE [LARGE SCALE GENOMIC DNA]</scope>
    <source>
        <strain evidence="3 4">MSJ-11</strain>
    </source>
</reference>
<accession>A0ABS6EKX6</accession>
<dbReference type="PANTHER" id="PTHR46066:SF2">
    <property type="entry name" value="CHITINASE DOMAIN-CONTAINING PROTEIN 1"/>
    <property type="match status" value="1"/>
</dbReference>
<sequence length="359" mass="41162">MVWFRKKFIGRYFIILVLSLVILVSIFYAIATSKSNKPNKPNKPKKMTNIEMSGWVAYWNGEQALEELPILIDNMSLVQAFGAIFDENDKITFPSKYKNILPKIKSICNEYNKKLYLTIVNDRINEDESITQKDSKMLKRILLSKEKRDAHISEIVGHAKQGGYNGVEIDYEKIDKDTLDSFSIFIKELYSQLKVEGIELRIILEPNIKLDKINLPEGPDYLIMAYNLYGNHSGPGPKADIEFIKKLSTKMDNIPGKKWMAFSIGGFDWKEGGNSRSLTEKEAVLLAKNKNAKINRDEASGAAYFQYIDEDGTNHSVWYADEKTLELWVKTSKECGYENIAFWKLGGNEEGTLKYIQNF</sequence>
<organism evidence="3 4">
    <name type="scientific">Clostridium mobile</name>
    <dbReference type="NCBI Taxonomy" id="2841512"/>
    <lineage>
        <taxon>Bacteria</taxon>
        <taxon>Bacillati</taxon>
        <taxon>Bacillota</taxon>
        <taxon>Clostridia</taxon>
        <taxon>Eubacteriales</taxon>
        <taxon>Clostridiaceae</taxon>
        <taxon>Clostridium</taxon>
    </lineage>
</organism>
<dbReference type="Pfam" id="PF00704">
    <property type="entry name" value="Glyco_hydro_18"/>
    <property type="match status" value="1"/>
</dbReference>
<keyword evidence="4" id="KW-1185">Reference proteome</keyword>
<keyword evidence="1" id="KW-1133">Transmembrane helix</keyword>
<keyword evidence="3" id="KW-0378">Hydrolase</keyword>
<name>A0ABS6EKX6_9CLOT</name>